<protein>
    <submittedName>
        <fullName evidence="1">Uncharacterized protein</fullName>
    </submittedName>
</protein>
<sequence length="248" mass="28318">MALRLVSFADGAFAGRGVDFRAEAEAIELYDSIDIYDFASLPEEFKLAHGEFVHERKQGFGYWIWKPRIVLMTMLQSAPDDIIVYSDVGFTINAAGRNRMLEYFDIVRSSTHKMLSFYNTHIEAHWTKADLAVRLGVQNNGAVMFTTQIAAGFFIVMPTIRNIGIMQRWCDISVEDNYRYSDDSPSIVPNHPSFGEHRHDASIGSLIRKIEGTELSHYEVQGYDRVYDHYRPALPMWATRTGRIGPKP</sequence>
<organism evidence="1 2">
    <name type="scientific">Sphingomonas glacialis</name>
    <dbReference type="NCBI Taxonomy" id="658225"/>
    <lineage>
        <taxon>Bacteria</taxon>
        <taxon>Pseudomonadati</taxon>
        <taxon>Pseudomonadota</taxon>
        <taxon>Alphaproteobacteria</taxon>
        <taxon>Sphingomonadales</taxon>
        <taxon>Sphingomonadaceae</taxon>
        <taxon>Sphingomonas</taxon>
    </lineage>
</organism>
<dbReference type="Proteomes" id="UP000319931">
    <property type="component" value="Unassembled WGS sequence"/>
</dbReference>
<keyword evidence="2" id="KW-1185">Reference proteome</keyword>
<name>A0A502FQ55_9SPHN</name>
<dbReference type="RefSeq" id="WP_140851443.1">
    <property type="nucleotide sequence ID" value="NZ_RCZC01000005.1"/>
</dbReference>
<reference evidence="1 2" key="1">
    <citation type="journal article" date="2019" name="Environ. Microbiol.">
        <title>Species interactions and distinct microbial communities in high Arctic permafrost affected cryosols are associated with the CH4 and CO2 gas fluxes.</title>
        <authorList>
            <person name="Altshuler I."/>
            <person name="Hamel J."/>
            <person name="Turney S."/>
            <person name="Magnuson E."/>
            <person name="Levesque R."/>
            <person name="Greer C."/>
            <person name="Whyte L.G."/>
        </authorList>
    </citation>
    <scope>NUCLEOTIDE SEQUENCE [LARGE SCALE GENOMIC DNA]</scope>
    <source>
        <strain evidence="1 2">E6.1</strain>
    </source>
</reference>
<dbReference type="EMBL" id="RCZC01000005">
    <property type="protein sequence ID" value="TPG51678.1"/>
    <property type="molecule type" value="Genomic_DNA"/>
</dbReference>
<gene>
    <name evidence="1" type="ORF">EAH76_16830</name>
</gene>
<evidence type="ECO:0000313" key="2">
    <source>
        <dbReference type="Proteomes" id="UP000319931"/>
    </source>
</evidence>
<proteinExistence type="predicted"/>
<dbReference type="OrthoDB" id="9804725at2"/>
<evidence type="ECO:0000313" key="1">
    <source>
        <dbReference type="EMBL" id="TPG51678.1"/>
    </source>
</evidence>
<comment type="caution">
    <text evidence="1">The sequence shown here is derived from an EMBL/GenBank/DDBJ whole genome shotgun (WGS) entry which is preliminary data.</text>
</comment>
<dbReference type="AlphaFoldDB" id="A0A502FQ55"/>
<accession>A0A502FQ55</accession>